<organism evidence="3 4">
    <name type="scientific">Diploscapter pachys</name>
    <dbReference type="NCBI Taxonomy" id="2018661"/>
    <lineage>
        <taxon>Eukaryota</taxon>
        <taxon>Metazoa</taxon>
        <taxon>Ecdysozoa</taxon>
        <taxon>Nematoda</taxon>
        <taxon>Chromadorea</taxon>
        <taxon>Rhabditida</taxon>
        <taxon>Rhabditina</taxon>
        <taxon>Rhabditomorpha</taxon>
        <taxon>Rhabditoidea</taxon>
        <taxon>Rhabditidae</taxon>
        <taxon>Diploscapter</taxon>
    </lineage>
</organism>
<dbReference type="Gene3D" id="1.20.890.10">
    <property type="entry name" value="cAMP-dependent protein kinase regulatory subunit, dimerization-anchoring domain"/>
    <property type="match status" value="1"/>
</dbReference>
<feature type="compositionally biased region" description="Polar residues" evidence="1">
    <location>
        <begin position="246"/>
        <end position="268"/>
    </location>
</feature>
<comment type="caution">
    <text evidence="3">The sequence shown here is derived from an EMBL/GenBank/DDBJ whole genome shotgun (WGS) entry which is preliminary data.</text>
</comment>
<dbReference type="OrthoDB" id="252964at2759"/>
<dbReference type="STRING" id="2018661.A0A2A2LV61"/>
<feature type="compositionally biased region" description="Polar residues" evidence="1">
    <location>
        <begin position="56"/>
        <end position="79"/>
    </location>
</feature>
<dbReference type="Pfam" id="PF00612">
    <property type="entry name" value="IQ"/>
    <property type="match status" value="3"/>
</dbReference>
<feature type="region of interest" description="Disordered" evidence="1">
    <location>
        <begin position="172"/>
        <end position="194"/>
    </location>
</feature>
<sequence length="268" mass="30285">MDGKVQGQGRYAVPEGLRPLLEAFARETIRTQPKDVARFGLLFFDELHNHRRSAANAGSESHTPHAQQLPSTSSAHNNNNIAHEDKEKHHNEEQSDSRCESPLDKAATKIQAVFKGHLVSRFPSFINQANSSILQFPRVSTTLFQVRSHPEKFGLPKSMSRTQSSEKMEAMNFKKDQKRHSVGGYQFESDSPTDRAATKIQAEIRGFLTRKHVDKLKKDNNHAATKIQAHIRGYLTRKHLDEQGLLSPTRTRSRGSVQSNQSDEQNLQ</sequence>
<dbReference type="PANTHER" id="PTHR10699">
    <property type="entry name" value="NEUROMODULIN"/>
    <property type="match status" value="1"/>
</dbReference>
<dbReference type="InterPro" id="IPR027417">
    <property type="entry name" value="P-loop_NTPase"/>
</dbReference>
<dbReference type="SMART" id="SM00394">
    <property type="entry name" value="RIIa"/>
    <property type="match status" value="1"/>
</dbReference>
<feature type="domain" description="RIIa" evidence="2">
    <location>
        <begin position="15"/>
        <end position="52"/>
    </location>
</feature>
<dbReference type="CDD" id="cd12100">
    <property type="entry name" value="DD_CABYR_SP17"/>
    <property type="match status" value="1"/>
</dbReference>
<feature type="region of interest" description="Disordered" evidence="1">
    <location>
        <begin position="244"/>
        <end position="268"/>
    </location>
</feature>
<dbReference type="PROSITE" id="PS50096">
    <property type="entry name" value="IQ"/>
    <property type="match status" value="3"/>
</dbReference>
<dbReference type="Gene3D" id="1.20.5.190">
    <property type="match status" value="1"/>
</dbReference>
<keyword evidence="4" id="KW-1185">Reference proteome</keyword>
<accession>A0A2A2LV61</accession>
<dbReference type="InterPro" id="IPR003117">
    <property type="entry name" value="cAMP_dep_PK_reg_su_I/II_a/b"/>
</dbReference>
<proteinExistence type="predicted"/>
<gene>
    <name evidence="3" type="ORF">WR25_14885</name>
</gene>
<evidence type="ECO:0000313" key="3">
    <source>
        <dbReference type="EMBL" id="PAV90073.1"/>
    </source>
</evidence>
<dbReference type="SUPFAM" id="SSF52540">
    <property type="entry name" value="P-loop containing nucleoside triphosphate hydrolases"/>
    <property type="match status" value="1"/>
</dbReference>
<dbReference type="Proteomes" id="UP000218231">
    <property type="component" value="Unassembled WGS sequence"/>
</dbReference>
<dbReference type="SMART" id="SM00015">
    <property type="entry name" value="IQ"/>
    <property type="match status" value="3"/>
</dbReference>
<evidence type="ECO:0000259" key="2">
    <source>
        <dbReference type="SMART" id="SM00394"/>
    </source>
</evidence>
<evidence type="ECO:0000256" key="1">
    <source>
        <dbReference type="SAM" id="MobiDB-lite"/>
    </source>
</evidence>
<dbReference type="CDD" id="cd23767">
    <property type="entry name" value="IQCD"/>
    <property type="match status" value="2"/>
</dbReference>
<dbReference type="InterPro" id="IPR047579">
    <property type="entry name" value="DD_CABYR_SP17"/>
</dbReference>
<protein>
    <recommendedName>
        <fullName evidence="2">RIIa domain-containing protein</fullName>
    </recommendedName>
</protein>
<dbReference type="SUPFAM" id="SSF47391">
    <property type="entry name" value="Dimerization-anchoring domain of cAMP-dependent PK regulatory subunit"/>
    <property type="match status" value="1"/>
</dbReference>
<dbReference type="Pfam" id="PF02197">
    <property type="entry name" value="RIIa"/>
    <property type="match status" value="1"/>
</dbReference>
<reference evidence="3 4" key="1">
    <citation type="journal article" date="2017" name="Curr. Biol.">
        <title>Genome architecture and evolution of a unichromosomal asexual nematode.</title>
        <authorList>
            <person name="Fradin H."/>
            <person name="Zegar C."/>
            <person name="Gutwein M."/>
            <person name="Lucas J."/>
            <person name="Kovtun M."/>
            <person name="Corcoran D."/>
            <person name="Baugh L.R."/>
            <person name="Kiontke K."/>
            <person name="Gunsalus K."/>
            <person name="Fitch D.H."/>
            <person name="Piano F."/>
        </authorList>
    </citation>
    <scope>NUCLEOTIDE SEQUENCE [LARGE SCALE GENOMIC DNA]</scope>
    <source>
        <strain evidence="3">PF1309</strain>
    </source>
</reference>
<dbReference type="EMBL" id="LIAE01006406">
    <property type="protein sequence ID" value="PAV90073.1"/>
    <property type="molecule type" value="Genomic_DNA"/>
</dbReference>
<name>A0A2A2LV61_9BILA</name>
<dbReference type="PANTHER" id="PTHR10699:SF11">
    <property type="entry name" value="IGLOO, ISOFORM A"/>
    <property type="match status" value="1"/>
</dbReference>
<dbReference type="InterPro" id="IPR000048">
    <property type="entry name" value="IQ_motif_EF-hand-BS"/>
</dbReference>
<dbReference type="FunFam" id="1.20.5.190:FF:000068">
    <property type="entry name" value="Tubulin glycylase 3E"/>
    <property type="match status" value="1"/>
</dbReference>
<feature type="region of interest" description="Disordered" evidence="1">
    <location>
        <begin position="53"/>
        <end position="79"/>
    </location>
</feature>
<dbReference type="AlphaFoldDB" id="A0A2A2LV61"/>
<dbReference type="GO" id="GO:0005516">
    <property type="term" value="F:calmodulin binding"/>
    <property type="evidence" value="ECO:0007669"/>
    <property type="project" value="TreeGrafter"/>
</dbReference>
<evidence type="ECO:0000313" key="4">
    <source>
        <dbReference type="Proteomes" id="UP000218231"/>
    </source>
</evidence>